<evidence type="ECO:0000313" key="3">
    <source>
        <dbReference type="Proteomes" id="UP000800039"/>
    </source>
</evidence>
<dbReference type="Proteomes" id="UP000800039">
    <property type="component" value="Unassembled WGS sequence"/>
</dbReference>
<sequence length="296" mass="33293">MFGLEVVALIAAITGAFSSTSSFLTMRKNRKEEKARRKVEEMEKLQNAVALAPPQIQDEYDRDFARVGPRFAAGDLIARSQLTSILINMQQNMIQKLQGFLLSNPANPVIDYASLLNLSDRSKLDSISSLAQQYQRFSTAAPIARTTLSLPSSANRPDFCPGALALQRDDTTPCSIDWKCPSCTLRMAPWKPKGPRPPTRATGCQGMHFRFSFKQHVASTARERGSYGKHVVYRQCTICWERLGVVSKRMAKDEWLTHMSEHFTTGGFEMCRNRDGEQQRKLICGDQWCEKIHAGV</sequence>
<name>A0A9P4G8Z8_9PLEO</name>
<organism evidence="2 3">
    <name type="scientific">Cucurbitaria berberidis CBS 394.84</name>
    <dbReference type="NCBI Taxonomy" id="1168544"/>
    <lineage>
        <taxon>Eukaryota</taxon>
        <taxon>Fungi</taxon>
        <taxon>Dikarya</taxon>
        <taxon>Ascomycota</taxon>
        <taxon>Pezizomycotina</taxon>
        <taxon>Dothideomycetes</taxon>
        <taxon>Pleosporomycetidae</taxon>
        <taxon>Pleosporales</taxon>
        <taxon>Pleosporineae</taxon>
        <taxon>Cucurbitariaceae</taxon>
        <taxon>Cucurbitaria</taxon>
    </lineage>
</organism>
<evidence type="ECO:0000256" key="1">
    <source>
        <dbReference type="SAM" id="Phobius"/>
    </source>
</evidence>
<dbReference type="PANTHER" id="PTHR42354">
    <property type="entry name" value="C2H2-TYPE DOMAIN-CONTAINING PROTEIN"/>
    <property type="match status" value="1"/>
</dbReference>
<feature type="transmembrane region" description="Helical" evidence="1">
    <location>
        <begin position="6"/>
        <end position="26"/>
    </location>
</feature>
<dbReference type="OrthoDB" id="3798783at2759"/>
<keyword evidence="1" id="KW-1133">Transmembrane helix</keyword>
<comment type="caution">
    <text evidence="2">The sequence shown here is derived from an EMBL/GenBank/DDBJ whole genome shotgun (WGS) entry which is preliminary data.</text>
</comment>
<dbReference type="GeneID" id="63855258"/>
<dbReference type="RefSeq" id="XP_040783896.1">
    <property type="nucleotide sequence ID" value="XM_040938008.1"/>
</dbReference>
<keyword evidence="1" id="KW-0812">Transmembrane</keyword>
<dbReference type="EMBL" id="ML976618">
    <property type="protein sequence ID" value="KAF1841333.1"/>
    <property type="molecule type" value="Genomic_DNA"/>
</dbReference>
<reference evidence="2" key="1">
    <citation type="submission" date="2020-01" db="EMBL/GenBank/DDBJ databases">
        <authorList>
            <consortium name="DOE Joint Genome Institute"/>
            <person name="Haridas S."/>
            <person name="Albert R."/>
            <person name="Binder M."/>
            <person name="Bloem J."/>
            <person name="Labutti K."/>
            <person name="Salamov A."/>
            <person name="Andreopoulos B."/>
            <person name="Baker S.E."/>
            <person name="Barry K."/>
            <person name="Bills G."/>
            <person name="Bluhm B.H."/>
            <person name="Cannon C."/>
            <person name="Castanera R."/>
            <person name="Culley D.E."/>
            <person name="Daum C."/>
            <person name="Ezra D."/>
            <person name="Gonzalez J.B."/>
            <person name="Henrissat B."/>
            <person name="Kuo A."/>
            <person name="Liang C."/>
            <person name="Lipzen A."/>
            <person name="Lutzoni F."/>
            <person name="Magnuson J."/>
            <person name="Mondo S."/>
            <person name="Nolan M."/>
            <person name="Ohm R."/>
            <person name="Pangilinan J."/>
            <person name="Park H.-J."/>
            <person name="Ramirez L."/>
            <person name="Alfaro M."/>
            <person name="Sun H."/>
            <person name="Tritt A."/>
            <person name="Yoshinaga Y."/>
            <person name="Zwiers L.-H."/>
            <person name="Turgeon B.G."/>
            <person name="Goodwin S.B."/>
            <person name="Spatafora J.W."/>
            <person name="Crous P.W."/>
            <person name="Grigoriev I.V."/>
        </authorList>
    </citation>
    <scope>NUCLEOTIDE SEQUENCE</scope>
    <source>
        <strain evidence="2">CBS 394.84</strain>
    </source>
</reference>
<gene>
    <name evidence="2" type="ORF">K460DRAFT_419414</name>
</gene>
<dbReference type="AlphaFoldDB" id="A0A9P4G8Z8"/>
<keyword evidence="1" id="KW-0472">Membrane</keyword>
<evidence type="ECO:0000313" key="2">
    <source>
        <dbReference type="EMBL" id="KAF1841333.1"/>
    </source>
</evidence>
<protein>
    <submittedName>
        <fullName evidence="2">Uncharacterized protein</fullName>
    </submittedName>
</protein>
<keyword evidence="3" id="KW-1185">Reference proteome</keyword>
<proteinExistence type="predicted"/>
<dbReference type="PANTHER" id="PTHR42354:SF1">
    <property type="entry name" value="C2H2-TYPE DOMAIN-CONTAINING PROTEIN"/>
    <property type="match status" value="1"/>
</dbReference>
<accession>A0A9P4G8Z8</accession>